<evidence type="ECO:0000256" key="1">
    <source>
        <dbReference type="SAM" id="Phobius"/>
    </source>
</evidence>
<feature type="transmembrane region" description="Helical" evidence="1">
    <location>
        <begin position="180"/>
        <end position="199"/>
    </location>
</feature>
<keyword evidence="1" id="KW-0812">Transmembrane</keyword>
<accession>A0AAD9QLZ3</accession>
<dbReference type="EMBL" id="JARQWQ010000024">
    <property type="protein sequence ID" value="KAK2563693.1"/>
    <property type="molecule type" value="Genomic_DNA"/>
</dbReference>
<dbReference type="Proteomes" id="UP001249851">
    <property type="component" value="Unassembled WGS sequence"/>
</dbReference>
<reference evidence="2" key="2">
    <citation type="journal article" date="2023" name="Science">
        <title>Genomic signatures of disease resistance in endangered staghorn corals.</title>
        <authorList>
            <person name="Vollmer S.V."/>
            <person name="Selwyn J.D."/>
            <person name="Despard B.A."/>
            <person name="Roesel C.L."/>
        </authorList>
    </citation>
    <scope>NUCLEOTIDE SEQUENCE</scope>
    <source>
        <strain evidence="2">K2</strain>
    </source>
</reference>
<keyword evidence="3" id="KW-1185">Reference proteome</keyword>
<dbReference type="AlphaFoldDB" id="A0AAD9QLZ3"/>
<comment type="caution">
    <text evidence="2">The sequence shown here is derived from an EMBL/GenBank/DDBJ whole genome shotgun (WGS) entry which is preliminary data.</text>
</comment>
<reference evidence="2" key="1">
    <citation type="journal article" date="2023" name="G3 (Bethesda)">
        <title>Whole genome assembly and annotation of the endangered Caribbean coral Acropora cervicornis.</title>
        <authorList>
            <person name="Selwyn J.D."/>
            <person name="Vollmer S.V."/>
        </authorList>
    </citation>
    <scope>NUCLEOTIDE SEQUENCE</scope>
    <source>
        <strain evidence="2">K2</strain>
    </source>
</reference>
<organism evidence="2 3">
    <name type="scientific">Acropora cervicornis</name>
    <name type="common">Staghorn coral</name>
    <dbReference type="NCBI Taxonomy" id="6130"/>
    <lineage>
        <taxon>Eukaryota</taxon>
        <taxon>Metazoa</taxon>
        <taxon>Cnidaria</taxon>
        <taxon>Anthozoa</taxon>
        <taxon>Hexacorallia</taxon>
        <taxon>Scleractinia</taxon>
        <taxon>Astrocoeniina</taxon>
        <taxon>Acroporidae</taxon>
        <taxon>Acropora</taxon>
    </lineage>
</organism>
<proteinExistence type="predicted"/>
<keyword evidence="1" id="KW-1133">Transmembrane helix</keyword>
<gene>
    <name evidence="2" type="ORF">P5673_012673</name>
</gene>
<name>A0AAD9QLZ3_ACRCE</name>
<keyword evidence="1" id="KW-0472">Membrane</keyword>
<evidence type="ECO:0000313" key="2">
    <source>
        <dbReference type="EMBL" id="KAK2563693.1"/>
    </source>
</evidence>
<sequence>MQFQHLRTVDLRAMWRQAREEVGTRCSKTICSGAKEWTHLLPIPYQNDIQTEPNSCKVELCQRRNHFLLELIVEKVVFKIGCENEVPAFSITCYRCDGAEASCESSSLETVECAGSSIPNAVFACQIYSVNYTTLKGQVLQFKGTVCTEMASCQSNKCNKDYATAIASQRPTRPSKACKVFFDCLVLALAAMACSYFFIL</sequence>
<evidence type="ECO:0000313" key="3">
    <source>
        <dbReference type="Proteomes" id="UP001249851"/>
    </source>
</evidence>
<protein>
    <submittedName>
        <fullName evidence="2">Uncharacterized protein</fullName>
    </submittedName>
</protein>